<dbReference type="EMBL" id="LAZR01010932">
    <property type="protein sequence ID" value="KKM64275.1"/>
    <property type="molecule type" value="Genomic_DNA"/>
</dbReference>
<organism evidence="4">
    <name type="scientific">marine sediment metagenome</name>
    <dbReference type="NCBI Taxonomy" id="412755"/>
    <lineage>
        <taxon>unclassified sequences</taxon>
        <taxon>metagenomes</taxon>
        <taxon>ecological metagenomes</taxon>
    </lineage>
</organism>
<dbReference type="AlphaFoldDB" id="A0A0F9LJ63"/>
<dbReference type="InterPro" id="IPR000863">
    <property type="entry name" value="Sulfotransferase_dom"/>
</dbReference>
<accession>A0A0F9LJ63</accession>
<evidence type="ECO:0000313" key="4">
    <source>
        <dbReference type="EMBL" id="KKM64275.1"/>
    </source>
</evidence>
<sequence length="283" mass="33191">MFYGSSGSSVSAKQARTGVPDVAIVGAPRCGTTSIADALSKHPSFCVAQPKEPFFFERDYFRGTNWYEKKFFKHWQQGQLMIDARAFNLWIKYCAPRIYEANASCMIVIIVRDPIEQMFSMWSHMDAMRPGRVRPFPRAVAYAADHYRMFNFRYEEEYVPFMDPKGGTYKPFFFECCEYASNITRFKQYFSQVGIFLYDDLVENPERFMGNLTRWVKPRAPDVVLWKIPVKKLNTSSQDTSSSSIRERFPEEVHMITIRLRDEVKRLGKMIDIDLIEKWGWDV</sequence>
<dbReference type="Pfam" id="PF00685">
    <property type="entry name" value="Sulfotransfer_1"/>
    <property type="match status" value="1"/>
</dbReference>
<evidence type="ECO:0000256" key="2">
    <source>
        <dbReference type="ARBA" id="ARBA00023180"/>
    </source>
</evidence>
<feature type="domain" description="Sulfotransferase" evidence="3">
    <location>
        <begin position="20"/>
        <end position="214"/>
    </location>
</feature>
<proteinExistence type="predicted"/>
<comment type="caution">
    <text evidence="4">The sequence shown here is derived from an EMBL/GenBank/DDBJ whole genome shotgun (WGS) entry which is preliminary data.</text>
</comment>
<evidence type="ECO:0000259" key="3">
    <source>
        <dbReference type="Pfam" id="PF00685"/>
    </source>
</evidence>
<protein>
    <recommendedName>
        <fullName evidence="3">Sulfotransferase domain-containing protein</fullName>
    </recommendedName>
</protein>
<gene>
    <name evidence="4" type="ORF">LCGC14_1502990</name>
</gene>
<dbReference type="PANTHER" id="PTHR10605:SF56">
    <property type="entry name" value="BIFUNCTIONAL HEPARAN SULFATE N-DEACETYLASE_N-SULFOTRANSFERASE"/>
    <property type="match status" value="1"/>
</dbReference>
<keyword evidence="2" id="KW-0325">Glycoprotein</keyword>
<dbReference type="InterPro" id="IPR027417">
    <property type="entry name" value="P-loop_NTPase"/>
</dbReference>
<dbReference type="Gene3D" id="3.40.50.300">
    <property type="entry name" value="P-loop containing nucleotide triphosphate hydrolases"/>
    <property type="match status" value="1"/>
</dbReference>
<dbReference type="GO" id="GO:0008146">
    <property type="term" value="F:sulfotransferase activity"/>
    <property type="evidence" value="ECO:0007669"/>
    <property type="project" value="InterPro"/>
</dbReference>
<name>A0A0F9LJ63_9ZZZZ</name>
<reference evidence="4" key="1">
    <citation type="journal article" date="2015" name="Nature">
        <title>Complex archaea that bridge the gap between prokaryotes and eukaryotes.</title>
        <authorList>
            <person name="Spang A."/>
            <person name="Saw J.H."/>
            <person name="Jorgensen S.L."/>
            <person name="Zaremba-Niedzwiedzka K."/>
            <person name="Martijn J."/>
            <person name="Lind A.E."/>
            <person name="van Eijk R."/>
            <person name="Schleper C."/>
            <person name="Guy L."/>
            <person name="Ettema T.J."/>
        </authorList>
    </citation>
    <scope>NUCLEOTIDE SEQUENCE</scope>
</reference>
<evidence type="ECO:0000256" key="1">
    <source>
        <dbReference type="ARBA" id="ARBA00022679"/>
    </source>
</evidence>
<dbReference type="PANTHER" id="PTHR10605">
    <property type="entry name" value="HEPARAN SULFATE SULFOTRANSFERASE"/>
    <property type="match status" value="1"/>
</dbReference>
<keyword evidence="1" id="KW-0808">Transferase</keyword>
<dbReference type="InterPro" id="IPR037359">
    <property type="entry name" value="NST/OST"/>
</dbReference>
<dbReference type="SUPFAM" id="SSF52540">
    <property type="entry name" value="P-loop containing nucleoside triphosphate hydrolases"/>
    <property type="match status" value="1"/>
</dbReference>